<evidence type="ECO:0000313" key="6">
    <source>
        <dbReference type="Proteomes" id="UP000761264"/>
    </source>
</evidence>
<dbReference type="Pfam" id="PF00583">
    <property type="entry name" value="Acetyltransf_1"/>
    <property type="match status" value="1"/>
</dbReference>
<sequence length="174" mass="18463">MTGDQAQSPKDVTVRLAGKADAQAVYSLIVELARSRDAMDKVISSVADIARDGFGADPAFEALIAEVGGEAVGLCLFFGSYSTWRGRRGLYVQDLIVADSARGLGVGRRLLAETAAIARARGGSYLRLSVDDDNTRAQAFYQRTGLSHSQPEQIYVLNESAFAELAASAKGTDA</sequence>
<dbReference type="InterPro" id="IPR000182">
    <property type="entry name" value="GNAT_dom"/>
</dbReference>
<accession>A0A967EYS8</accession>
<organism evidence="5 6">
    <name type="scientific">Pelagibius litoralis</name>
    <dbReference type="NCBI Taxonomy" id="374515"/>
    <lineage>
        <taxon>Bacteria</taxon>
        <taxon>Pseudomonadati</taxon>
        <taxon>Pseudomonadota</taxon>
        <taxon>Alphaproteobacteria</taxon>
        <taxon>Rhodospirillales</taxon>
        <taxon>Rhodovibrionaceae</taxon>
        <taxon>Pelagibius</taxon>
    </lineage>
</organism>
<evidence type="ECO:0000256" key="2">
    <source>
        <dbReference type="ARBA" id="ARBA00022679"/>
    </source>
</evidence>
<dbReference type="RefSeq" id="WP_167225994.1">
    <property type="nucleotide sequence ID" value="NZ_JAAQPH010000011.1"/>
</dbReference>
<keyword evidence="6" id="KW-1185">Reference proteome</keyword>
<dbReference type="PROSITE" id="PS51186">
    <property type="entry name" value="GNAT"/>
    <property type="match status" value="1"/>
</dbReference>
<dbReference type="PANTHER" id="PTHR10545">
    <property type="entry name" value="DIAMINE N-ACETYLTRANSFERASE"/>
    <property type="match status" value="1"/>
</dbReference>
<keyword evidence="2" id="KW-0808">Transferase</keyword>
<dbReference type="SUPFAM" id="SSF55729">
    <property type="entry name" value="Acyl-CoA N-acyltransferases (Nat)"/>
    <property type="match status" value="1"/>
</dbReference>
<dbReference type="AlphaFoldDB" id="A0A967EYS8"/>
<comment type="similarity">
    <text evidence="1">Belongs to the acetyltransferase family.</text>
</comment>
<dbReference type="GO" id="GO:0008080">
    <property type="term" value="F:N-acetyltransferase activity"/>
    <property type="evidence" value="ECO:0007669"/>
    <property type="project" value="TreeGrafter"/>
</dbReference>
<dbReference type="Proteomes" id="UP000761264">
    <property type="component" value="Unassembled WGS sequence"/>
</dbReference>
<feature type="domain" description="N-acetyltransferase" evidence="4">
    <location>
        <begin position="12"/>
        <end position="168"/>
    </location>
</feature>
<dbReference type="Gene3D" id="3.40.630.30">
    <property type="match status" value="1"/>
</dbReference>
<evidence type="ECO:0000256" key="3">
    <source>
        <dbReference type="ARBA" id="ARBA00023315"/>
    </source>
</evidence>
<evidence type="ECO:0000259" key="4">
    <source>
        <dbReference type="PROSITE" id="PS51186"/>
    </source>
</evidence>
<name>A0A967EYS8_9PROT</name>
<keyword evidence="3" id="KW-0012">Acyltransferase</keyword>
<dbReference type="EMBL" id="JAAQPH010000011">
    <property type="protein sequence ID" value="NIA69908.1"/>
    <property type="molecule type" value="Genomic_DNA"/>
</dbReference>
<protein>
    <submittedName>
        <fullName evidence="5">GNAT family N-acetyltransferase</fullName>
    </submittedName>
</protein>
<evidence type="ECO:0000313" key="5">
    <source>
        <dbReference type="EMBL" id="NIA69908.1"/>
    </source>
</evidence>
<comment type="caution">
    <text evidence="5">The sequence shown here is derived from an EMBL/GenBank/DDBJ whole genome shotgun (WGS) entry which is preliminary data.</text>
</comment>
<evidence type="ECO:0000256" key="1">
    <source>
        <dbReference type="ARBA" id="ARBA00008694"/>
    </source>
</evidence>
<reference evidence="5" key="1">
    <citation type="submission" date="2020-03" db="EMBL/GenBank/DDBJ databases">
        <title>Genome of Pelagibius litoralis DSM 21314T.</title>
        <authorList>
            <person name="Wang G."/>
        </authorList>
    </citation>
    <scope>NUCLEOTIDE SEQUENCE</scope>
    <source>
        <strain evidence="5">DSM 21314</strain>
    </source>
</reference>
<dbReference type="CDD" id="cd04301">
    <property type="entry name" value="NAT_SF"/>
    <property type="match status" value="1"/>
</dbReference>
<dbReference type="InterPro" id="IPR051016">
    <property type="entry name" value="Diverse_Substrate_AcTransf"/>
</dbReference>
<dbReference type="InterPro" id="IPR016181">
    <property type="entry name" value="Acyl_CoA_acyltransferase"/>
</dbReference>
<gene>
    <name evidence="5" type="ORF">HBA54_14995</name>
</gene>
<dbReference type="FunFam" id="3.40.630.30:FF:000064">
    <property type="entry name" value="GNAT family acetyltransferase"/>
    <property type="match status" value="1"/>
</dbReference>
<proteinExistence type="inferred from homology"/>
<dbReference type="PANTHER" id="PTHR10545:SF29">
    <property type="entry name" value="GH14572P-RELATED"/>
    <property type="match status" value="1"/>
</dbReference>